<dbReference type="AlphaFoldDB" id="A0A8E2QYB1"/>
<dbReference type="EMBL" id="PHND01000001">
    <property type="protein sequence ID" value="PPE05098.1"/>
    <property type="molecule type" value="Genomic_DNA"/>
</dbReference>
<sequence length="121" mass="14345">MKNYKQLSFKERTIIEYLYKLNKSITYIVKELGRNKSTISQELKQILATPLYIAKDAQFTTGMNIQNKTISKQKSLQNFLILYMPILSQSLMELMSVFLKLNNWEIKPQQLKWFTIGFIQK</sequence>
<reference evidence="2 3" key="1">
    <citation type="submission" date="2017-11" db="EMBL/GenBank/DDBJ databases">
        <title>Genome sequence of Entomoplasma ellychniae ELCN-1 (ATCC 43707).</title>
        <authorList>
            <person name="Lo W.-S."/>
            <person name="Gasparich G.E."/>
            <person name="Kuo C.-H."/>
        </authorList>
    </citation>
    <scope>NUCLEOTIDE SEQUENCE [LARGE SCALE GENOMIC DNA]</scope>
    <source>
        <strain evidence="2 3">ELCN-1</strain>
    </source>
</reference>
<evidence type="ECO:0000313" key="3">
    <source>
        <dbReference type="Proteomes" id="UP000239010"/>
    </source>
</evidence>
<keyword evidence="3" id="KW-1185">Reference proteome</keyword>
<feature type="domain" description="Transposase IS30-like HTH" evidence="1">
    <location>
        <begin position="4"/>
        <end position="45"/>
    </location>
</feature>
<evidence type="ECO:0000259" key="1">
    <source>
        <dbReference type="Pfam" id="PF13936"/>
    </source>
</evidence>
<dbReference type="Pfam" id="PF13936">
    <property type="entry name" value="HTH_38"/>
    <property type="match status" value="1"/>
</dbReference>
<dbReference type="InterPro" id="IPR025246">
    <property type="entry name" value="IS30-like_HTH"/>
</dbReference>
<dbReference type="RefSeq" id="WP_104206171.1">
    <property type="nucleotide sequence ID" value="NZ_PHND01000001.1"/>
</dbReference>
<proteinExistence type="predicted"/>
<organism evidence="2 3">
    <name type="scientific">Entomoplasma ellychniae</name>
    <dbReference type="NCBI Taxonomy" id="2114"/>
    <lineage>
        <taxon>Bacteria</taxon>
        <taxon>Bacillati</taxon>
        <taxon>Mycoplasmatota</taxon>
        <taxon>Mollicutes</taxon>
        <taxon>Entomoplasmatales</taxon>
        <taxon>Entomoplasmataceae</taxon>
        <taxon>Entomoplasma</taxon>
    </lineage>
</organism>
<evidence type="ECO:0000313" key="2">
    <source>
        <dbReference type="EMBL" id="PPE05098.1"/>
    </source>
</evidence>
<accession>A0A8E2QYB1</accession>
<gene>
    <name evidence="2" type="ORF">EELLY_v1c07860</name>
</gene>
<name>A0A8E2QYB1_9MOLU</name>
<protein>
    <submittedName>
        <fullName evidence="2">Transposase</fullName>
    </submittedName>
</protein>
<comment type="caution">
    <text evidence="2">The sequence shown here is derived from an EMBL/GenBank/DDBJ whole genome shotgun (WGS) entry which is preliminary data.</text>
</comment>
<dbReference type="Proteomes" id="UP000239010">
    <property type="component" value="Unassembled WGS sequence"/>
</dbReference>